<gene>
    <name evidence="1" type="ORF">B2K_18480</name>
</gene>
<evidence type="ECO:0000313" key="1">
    <source>
        <dbReference type="EMBL" id="AFH62684.1"/>
    </source>
</evidence>
<dbReference type="HOGENOM" id="CLU_1914985_0_0_9"/>
<reference evidence="1 2" key="1">
    <citation type="submission" date="2013-06" db="EMBL/GenBank/DDBJ databases">
        <title>Complete genome sequence of Paenibacillus mucilaginosus K02.</title>
        <authorList>
            <person name="Xiao B."/>
            <person name="Sun L."/>
            <person name="Xiao L."/>
            <person name="Lian B."/>
        </authorList>
    </citation>
    <scope>NUCLEOTIDE SEQUENCE [LARGE SCALE GENOMIC DNA]</scope>
    <source>
        <strain evidence="1 2">K02</strain>
    </source>
</reference>
<name>I0BJY7_9BACL</name>
<proteinExistence type="predicted"/>
<dbReference type="EMBL" id="CP003422">
    <property type="protein sequence ID" value="AFH62684.1"/>
    <property type="molecule type" value="Genomic_DNA"/>
</dbReference>
<sequence length="132" mass="14725">MLFNTVRNGTLGSTGPASDGHVLVQRKGQWSGDRGYSSKDRIYCSWKGGTKNEPPSIKEGSQGVRINLEIIKLRELVIGSQSSLAMREWACGKMRVIALKVIRIVDKPLPFAGLLTRTWMAAVAFFFSRRIR</sequence>
<protein>
    <submittedName>
        <fullName evidence="1">Uncharacterized protein</fullName>
    </submittedName>
</protein>
<dbReference type="Proteomes" id="UP000007392">
    <property type="component" value="Chromosome"/>
</dbReference>
<evidence type="ECO:0000313" key="2">
    <source>
        <dbReference type="Proteomes" id="UP000007392"/>
    </source>
</evidence>
<organism evidence="1 2">
    <name type="scientific">Paenibacillus mucilaginosus K02</name>
    <dbReference type="NCBI Taxonomy" id="997761"/>
    <lineage>
        <taxon>Bacteria</taxon>
        <taxon>Bacillati</taxon>
        <taxon>Bacillota</taxon>
        <taxon>Bacilli</taxon>
        <taxon>Bacillales</taxon>
        <taxon>Paenibacillaceae</taxon>
        <taxon>Paenibacillus</taxon>
    </lineage>
</organism>
<dbReference type="AlphaFoldDB" id="I0BJY7"/>
<accession>I0BJY7</accession>
<dbReference type="KEGG" id="pmw:B2K_18480"/>